<dbReference type="Pfam" id="PF00892">
    <property type="entry name" value="EamA"/>
    <property type="match status" value="1"/>
</dbReference>
<feature type="transmembrane region" description="Helical" evidence="1">
    <location>
        <begin position="29"/>
        <end position="51"/>
    </location>
</feature>
<gene>
    <name evidence="3" type="ORF">H5P28_09355</name>
</gene>
<feature type="transmembrane region" description="Helical" evidence="1">
    <location>
        <begin position="223"/>
        <end position="244"/>
    </location>
</feature>
<dbReference type="EMBL" id="JACHVB010000023">
    <property type="protein sequence ID" value="MBC2594463.1"/>
    <property type="molecule type" value="Genomic_DNA"/>
</dbReference>
<feature type="transmembrane region" description="Helical" evidence="1">
    <location>
        <begin position="71"/>
        <end position="95"/>
    </location>
</feature>
<feature type="transmembrane region" description="Helical" evidence="1">
    <location>
        <begin position="192"/>
        <end position="211"/>
    </location>
</feature>
<dbReference type="AlphaFoldDB" id="A0A842HD88"/>
<dbReference type="InterPro" id="IPR037185">
    <property type="entry name" value="EmrE-like"/>
</dbReference>
<organism evidence="3 4">
    <name type="scientific">Ruficoccus amylovorans</name>
    <dbReference type="NCBI Taxonomy" id="1804625"/>
    <lineage>
        <taxon>Bacteria</taxon>
        <taxon>Pseudomonadati</taxon>
        <taxon>Verrucomicrobiota</taxon>
        <taxon>Opitutia</taxon>
        <taxon>Puniceicoccales</taxon>
        <taxon>Cerasicoccaceae</taxon>
        <taxon>Ruficoccus</taxon>
    </lineage>
</organism>
<evidence type="ECO:0000313" key="3">
    <source>
        <dbReference type="EMBL" id="MBC2594463.1"/>
    </source>
</evidence>
<evidence type="ECO:0000313" key="4">
    <source>
        <dbReference type="Proteomes" id="UP000546464"/>
    </source>
</evidence>
<keyword evidence="1" id="KW-0812">Transmembrane</keyword>
<protein>
    <submittedName>
        <fullName evidence="3">EamA family transporter</fullName>
    </submittedName>
</protein>
<dbReference type="PANTHER" id="PTHR22911">
    <property type="entry name" value="ACYL-MALONYL CONDENSING ENZYME-RELATED"/>
    <property type="match status" value="1"/>
</dbReference>
<feature type="transmembrane region" description="Helical" evidence="1">
    <location>
        <begin position="250"/>
        <end position="274"/>
    </location>
</feature>
<evidence type="ECO:0000259" key="2">
    <source>
        <dbReference type="Pfam" id="PF00892"/>
    </source>
</evidence>
<dbReference type="PANTHER" id="PTHR22911:SF137">
    <property type="entry name" value="SOLUTE CARRIER FAMILY 35 MEMBER G2-RELATED"/>
    <property type="match status" value="1"/>
</dbReference>
<keyword evidence="4" id="KW-1185">Reference proteome</keyword>
<evidence type="ECO:0000256" key="1">
    <source>
        <dbReference type="SAM" id="Phobius"/>
    </source>
</evidence>
<dbReference type="Proteomes" id="UP000546464">
    <property type="component" value="Unassembled WGS sequence"/>
</dbReference>
<keyword evidence="1" id="KW-1133">Transmembrane helix</keyword>
<keyword evidence="1" id="KW-0472">Membrane</keyword>
<dbReference type="RefSeq" id="WP_185675447.1">
    <property type="nucleotide sequence ID" value="NZ_JACHVB010000023.1"/>
</dbReference>
<reference evidence="3 4" key="1">
    <citation type="submission" date="2020-07" db="EMBL/GenBank/DDBJ databases">
        <authorList>
            <person name="Feng X."/>
        </authorList>
    </citation>
    <scope>NUCLEOTIDE SEQUENCE [LARGE SCALE GENOMIC DNA]</scope>
    <source>
        <strain evidence="3 4">JCM31066</strain>
    </source>
</reference>
<feature type="transmembrane region" description="Helical" evidence="1">
    <location>
        <begin position="283"/>
        <end position="299"/>
    </location>
</feature>
<comment type="caution">
    <text evidence="3">The sequence shown here is derived from an EMBL/GenBank/DDBJ whole genome shotgun (WGS) entry which is preliminary data.</text>
</comment>
<dbReference type="GO" id="GO:0016020">
    <property type="term" value="C:membrane"/>
    <property type="evidence" value="ECO:0007669"/>
    <property type="project" value="InterPro"/>
</dbReference>
<dbReference type="SUPFAM" id="SSF103481">
    <property type="entry name" value="Multidrug resistance efflux transporter EmrE"/>
    <property type="match status" value="2"/>
</dbReference>
<dbReference type="Gene3D" id="1.10.3730.20">
    <property type="match status" value="1"/>
</dbReference>
<sequence length="301" mass="33948">MDWVTLGLFSAVVLGLYDLGKKHAVRDNAVLPVLFWAQVFSAAIWLPWLILSHARPEAVPSDLLRVEPIDALGHLRLFAKSALVGTSWIFAYFALKHLPISLVAPIRATSPVWTLFGAFFLLGERFNGLQWAGIAVTLGGFYLLSVAGRLEGISFHRNRWVMFIIAATFLGAVSSLYDKYLLNIVGYRTPTVQSWFTVYLVVFFFPFFWGWKRRWWPRGEFQWRWSIPFVGLALLIADFAYFRALEMEGVLIGVMACLRRGSALVSFGGGLWLFKEKNGLQKLPALLTILAGIILLVMGKD</sequence>
<feature type="transmembrane region" description="Helical" evidence="1">
    <location>
        <begin position="128"/>
        <end position="148"/>
    </location>
</feature>
<proteinExistence type="predicted"/>
<feature type="domain" description="EamA" evidence="2">
    <location>
        <begin position="3"/>
        <end position="145"/>
    </location>
</feature>
<dbReference type="InterPro" id="IPR000620">
    <property type="entry name" value="EamA_dom"/>
</dbReference>
<feature type="transmembrane region" description="Helical" evidence="1">
    <location>
        <begin position="160"/>
        <end position="177"/>
    </location>
</feature>
<accession>A0A842HD88</accession>
<name>A0A842HD88_9BACT</name>